<reference evidence="8 9" key="1">
    <citation type="submission" date="2014-04" db="EMBL/GenBank/DDBJ databases">
        <title>Characterization and application of a salt tolerant electro-active bacterium.</title>
        <authorList>
            <person name="Yang L."/>
            <person name="Wei S."/>
            <person name="Tay Q.X.M."/>
        </authorList>
    </citation>
    <scope>NUCLEOTIDE SEQUENCE [LARGE SCALE GENOMIC DNA]</scope>
    <source>
        <strain evidence="8 9">LY1</strain>
    </source>
</reference>
<evidence type="ECO:0000313" key="8">
    <source>
        <dbReference type="EMBL" id="KEO71712.1"/>
    </source>
</evidence>
<evidence type="ECO:0000256" key="1">
    <source>
        <dbReference type="ARBA" id="ARBA00004442"/>
    </source>
</evidence>
<protein>
    <submittedName>
        <fullName evidence="8">Uncharacterized protein</fullName>
    </submittedName>
</protein>
<dbReference type="InterPro" id="IPR011990">
    <property type="entry name" value="TPR-like_helical_dom_sf"/>
</dbReference>
<sequence length="437" mass="50021">MLVGCEDFLNQKPDQALITPNSLEELRALLDNNTQAMNQEPTYLEGASDDILIRESLYNTLTPINKNIYIWDPQIYDTPSIIDWTLPFSQILYANTVLFELEKFGEAEKSSLEWKDLKGSALFYRAYAYFSLARQFCLGYDKGKAEELLGLPLRTSPVIDQPNSRANLKETFALIINDLQEAESLLGTSSSFVTRPTKPAASAMLSRVYLYMGFFQESLNYADLALTYRNEILDYNAVNSVPARPFVNQFEEVIFYSDLLFATFYFFNAGAEVVPDLVGLYEPYDLRKSLFFFKRGEGYAFKGQYSFQVRLFGGLATDELYLNKAECHARLNQGELAVETINKLLEKRFVSGMFEPLVYSNDGEALQMVKKERRKQLLLRGIRWGDLKRYNLLPGEEVTLTRNTPDGNFDLQPHDLRYAFPIPEDEILLSGIAQNPR</sequence>
<evidence type="ECO:0000256" key="2">
    <source>
        <dbReference type="ARBA" id="ARBA00006275"/>
    </source>
</evidence>
<gene>
    <name evidence="8" type="ORF">EL17_23210</name>
</gene>
<dbReference type="STRING" id="1048983.EL17_23210"/>
<evidence type="ECO:0000259" key="7">
    <source>
        <dbReference type="Pfam" id="PF14322"/>
    </source>
</evidence>
<dbReference type="GO" id="GO:0009279">
    <property type="term" value="C:cell outer membrane"/>
    <property type="evidence" value="ECO:0007669"/>
    <property type="project" value="UniProtKB-SubCell"/>
</dbReference>
<dbReference type="SUPFAM" id="SSF48452">
    <property type="entry name" value="TPR-like"/>
    <property type="match status" value="1"/>
</dbReference>
<keyword evidence="3" id="KW-0732">Signal</keyword>
<evidence type="ECO:0000313" key="9">
    <source>
        <dbReference type="Proteomes" id="UP000027821"/>
    </source>
</evidence>
<dbReference type="InterPro" id="IPR033985">
    <property type="entry name" value="SusD-like_N"/>
</dbReference>
<proteinExistence type="inferred from homology"/>
<evidence type="ECO:0000256" key="4">
    <source>
        <dbReference type="ARBA" id="ARBA00023136"/>
    </source>
</evidence>
<dbReference type="EMBL" id="JMIH01000040">
    <property type="protein sequence ID" value="KEO71712.1"/>
    <property type="molecule type" value="Genomic_DNA"/>
</dbReference>
<dbReference type="AlphaFoldDB" id="A0A074LD61"/>
<feature type="domain" description="SusD-like N-terminal" evidence="7">
    <location>
        <begin position="7"/>
        <end position="210"/>
    </location>
</feature>
<keyword evidence="5" id="KW-0998">Cell outer membrane</keyword>
<organism evidence="8 9">
    <name type="scientific">Anditalea andensis</name>
    <dbReference type="NCBI Taxonomy" id="1048983"/>
    <lineage>
        <taxon>Bacteria</taxon>
        <taxon>Pseudomonadati</taxon>
        <taxon>Bacteroidota</taxon>
        <taxon>Cytophagia</taxon>
        <taxon>Cytophagales</taxon>
        <taxon>Cytophagaceae</taxon>
        <taxon>Anditalea</taxon>
    </lineage>
</organism>
<keyword evidence="4" id="KW-0472">Membrane</keyword>
<dbReference type="InterPro" id="IPR012944">
    <property type="entry name" value="SusD_RagB_dom"/>
</dbReference>
<dbReference type="Pfam" id="PF07980">
    <property type="entry name" value="SusD_RagB"/>
    <property type="match status" value="1"/>
</dbReference>
<evidence type="ECO:0000259" key="6">
    <source>
        <dbReference type="Pfam" id="PF07980"/>
    </source>
</evidence>
<dbReference type="eggNOG" id="COG0457">
    <property type="taxonomic scope" value="Bacteria"/>
</dbReference>
<dbReference type="Proteomes" id="UP000027821">
    <property type="component" value="Unassembled WGS sequence"/>
</dbReference>
<accession>A0A074LD61</accession>
<comment type="subcellular location">
    <subcellularLocation>
        <location evidence="1">Cell outer membrane</location>
    </subcellularLocation>
</comment>
<feature type="domain" description="RagB/SusD" evidence="6">
    <location>
        <begin position="319"/>
        <end position="428"/>
    </location>
</feature>
<dbReference type="Gene3D" id="1.25.40.390">
    <property type="match status" value="1"/>
</dbReference>
<keyword evidence="9" id="KW-1185">Reference proteome</keyword>
<evidence type="ECO:0000256" key="5">
    <source>
        <dbReference type="ARBA" id="ARBA00023237"/>
    </source>
</evidence>
<dbReference type="Pfam" id="PF14322">
    <property type="entry name" value="SusD-like_3"/>
    <property type="match status" value="1"/>
</dbReference>
<comment type="similarity">
    <text evidence="2">Belongs to the SusD family.</text>
</comment>
<name>A0A074LD61_9BACT</name>
<evidence type="ECO:0000256" key="3">
    <source>
        <dbReference type="ARBA" id="ARBA00022729"/>
    </source>
</evidence>
<comment type="caution">
    <text evidence="8">The sequence shown here is derived from an EMBL/GenBank/DDBJ whole genome shotgun (WGS) entry which is preliminary data.</text>
</comment>